<dbReference type="GO" id="GO:0016788">
    <property type="term" value="F:hydrolase activity, acting on ester bonds"/>
    <property type="evidence" value="ECO:0007669"/>
    <property type="project" value="InterPro"/>
</dbReference>
<name>A0A0D1Y5J2_EXOME</name>
<dbReference type="InterPro" id="IPR036514">
    <property type="entry name" value="SGNH_hydro_sf"/>
</dbReference>
<dbReference type="EMBL" id="KN847521">
    <property type="protein sequence ID" value="KIV95946.1"/>
    <property type="molecule type" value="Genomic_DNA"/>
</dbReference>
<keyword evidence="4" id="KW-1185">Reference proteome</keyword>
<dbReference type="OMA" id="KYFVIMN"/>
<dbReference type="InterPro" id="IPR001087">
    <property type="entry name" value="GDSL"/>
</dbReference>
<protein>
    <recommendedName>
        <fullName evidence="5">SGNH hydrolase-type esterase domain-containing protein</fullName>
    </recommendedName>
</protein>
<gene>
    <name evidence="3" type="ORF">PV10_03537</name>
</gene>
<evidence type="ECO:0000313" key="3">
    <source>
        <dbReference type="EMBL" id="KIV95946.1"/>
    </source>
</evidence>
<reference evidence="3 4" key="1">
    <citation type="submission" date="2015-01" db="EMBL/GenBank/DDBJ databases">
        <title>The Genome Sequence of Exophiala mesophila CBS40295.</title>
        <authorList>
            <consortium name="The Broad Institute Genomics Platform"/>
            <person name="Cuomo C."/>
            <person name="de Hoog S."/>
            <person name="Gorbushina A."/>
            <person name="Stielow B."/>
            <person name="Teixiera M."/>
            <person name="Abouelleil A."/>
            <person name="Chapman S.B."/>
            <person name="Priest M."/>
            <person name="Young S.K."/>
            <person name="Wortman J."/>
            <person name="Nusbaum C."/>
            <person name="Birren B."/>
        </authorList>
    </citation>
    <scope>NUCLEOTIDE SEQUENCE [LARGE SCALE GENOMIC DNA]</scope>
    <source>
        <strain evidence="3 4">CBS 40295</strain>
    </source>
</reference>
<feature type="chain" id="PRO_5002251711" description="SGNH hydrolase-type esterase domain-containing protein" evidence="2">
    <location>
        <begin position="18"/>
        <end position="389"/>
    </location>
</feature>
<dbReference type="Gene3D" id="3.40.50.1110">
    <property type="entry name" value="SGNH hydrolase"/>
    <property type="match status" value="1"/>
</dbReference>
<dbReference type="AlphaFoldDB" id="A0A0D1Y5J2"/>
<evidence type="ECO:0000256" key="2">
    <source>
        <dbReference type="SAM" id="SignalP"/>
    </source>
</evidence>
<proteinExistence type="predicted"/>
<accession>A0A0D1Y5J2</accession>
<evidence type="ECO:0008006" key="5">
    <source>
        <dbReference type="Google" id="ProtNLM"/>
    </source>
</evidence>
<dbReference type="InterPro" id="IPR051058">
    <property type="entry name" value="GDSL_Est/Lipase"/>
</dbReference>
<dbReference type="HOGENOM" id="CLU_015101_1_0_1"/>
<organism evidence="3 4">
    <name type="scientific">Exophiala mesophila</name>
    <name type="common">Black yeast-like fungus</name>
    <dbReference type="NCBI Taxonomy" id="212818"/>
    <lineage>
        <taxon>Eukaryota</taxon>
        <taxon>Fungi</taxon>
        <taxon>Dikarya</taxon>
        <taxon>Ascomycota</taxon>
        <taxon>Pezizomycotina</taxon>
        <taxon>Eurotiomycetes</taxon>
        <taxon>Chaetothyriomycetidae</taxon>
        <taxon>Chaetothyriales</taxon>
        <taxon>Herpotrichiellaceae</taxon>
        <taxon>Exophiala</taxon>
    </lineage>
</organism>
<dbReference type="Pfam" id="PF00657">
    <property type="entry name" value="Lipase_GDSL"/>
    <property type="match status" value="1"/>
</dbReference>
<dbReference type="SUPFAM" id="SSF52266">
    <property type="entry name" value="SGNH hydrolase"/>
    <property type="match status" value="1"/>
</dbReference>
<dbReference type="VEuPathDB" id="FungiDB:PV10_03537"/>
<evidence type="ECO:0000256" key="1">
    <source>
        <dbReference type="ARBA" id="ARBA00022801"/>
    </source>
</evidence>
<dbReference type="PANTHER" id="PTHR45648">
    <property type="entry name" value="GDSL LIPASE/ACYLHYDROLASE FAMILY PROTEIN (AFU_ORTHOLOGUE AFUA_4G14700)"/>
    <property type="match status" value="1"/>
</dbReference>
<dbReference type="Proteomes" id="UP000054302">
    <property type="component" value="Unassembled WGS sequence"/>
</dbReference>
<sequence>MYLLSVVLAAQLSAVLAAPWCEDGDGRKLWNASGFKSLVTFGDSLTDGGRAEAMILNEGQPLEPGTVIPHSNNTPNGGRSWTSYVTQYVAESGTGSLELYNYAISGAVCSSNIVNIQFPGLDFTMPGVLDFEIPTFEADIKATIPGTNDPFFDPPLDRDSAVYSIWIGHNDLGNNGFLEAKQTPGHTVTDYINCVYESLDALYKLGGRFFVIGSLLPLELTPLYANETLNGLESPDLWPEKSELDSTVVANNILSLTNTVNTVFKYQTPYELKIANRYPGAHFAVFDGNSVIRDIYQNPDDFFNGTAPPNIQVPAAECTFDDFGMTVCEPTGDAIGNLDGFMWFDNVHATEQTHRVLAREFVKVLDGESTYTQYYKSPSRRSYWGLLAC</sequence>
<dbReference type="OrthoDB" id="1600564at2759"/>
<keyword evidence="1" id="KW-0378">Hydrolase</keyword>
<feature type="signal peptide" evidence="2">
    <location>
        <begin position="1"/>
        <end position="17"/>
    </location>
</feature>
<dbReference type="PANTHER" id="PTHR45648:SF22">
    <property type="entry name" value="GDSL LIPASE_ACYLHYDROLASE FAMILY PROTEIN (AFU_ORTHOLOGUE AFUA_4G14700)"/>
    <property type="match status" value="1"/>
</dbReference>
<evidence type="ECO:0000313" key="4">
    <source>
        <dbReference type="Proteomes" id="UP000054302"/>
    </source>
</evidence>
<keyword evidence="2" id="KW-0732">Signal</keyword>
<dbReference type="RefSeq" id="XP_016227520.1">
    <property type="nucleotide sequence ID" value="XM_016368002.1"/>
</dbReference>
<dbReference type="GeneID" id="27321382"/>
<dbReference type="CDD" id="cd01846">
    <property type="entry name" value="fatty_acyltransferase_like"/>
    <property type="match status" value="1"/>
</dbReference>